<name>A0AAX3MWV6_9BACL</name>
<dbReference type="InterPro" id="IPR004474">
    <property type="entry name" value="LytR_CpsA_psr"/>
</dbReference>
<dbReference type="PANTHER" id="PTHR33392:SF6">
    <property type="entry name" value="POLYISOPRENYL-TEICHOIC ACID--PEPTIDOGLYCAN TEICHOIC ACID TRANSFERASE TAGU"/>
    <property type="match status" value="1"/>
</dbReference>
<evidence type="ECO:0000313" key="5">
    <source>
        <dbReference type="EMBL" id="WDH81548.1"/>
    </source>
</evidence>
<dbReference type="PANTHER" id="PTHR33392">
    <property type="entry name" value="POLYISOPRENYL-TEICHOIC ACID--PEPTIDOGLYCAN TEICHOIC ACID TRANSFERASE TAGU"/>
    <property type="match status" value="1"/>
</dbReference>
<dbReference type="Proteomes" id="UP001220962">
    <property type="component" value="Chromosome"/>
</dbReference>
<dbReference type="EMBL" id="CP118101">
    <property type="protein sequence ID" value="WDH81548.1"/>
    <property type="molecule type" value="Genomic_DNA"/>
</dbReference>
<dbReference type="Proteomes" id="UP001221519">
    <property type="component" value="Chromosome"/>
</dbReference>
<accession>A0AAX3MWV6</accession>
<dbReference type="Pfam" id="PF03816">
    <property type="entry name" value="LytR_cpsA_psr"/>
    <property type="match status" value="1"/>
</dbReference>
<dbReference type="RefSeq" id="WP_047910847.1">
    <property type="nucleotide sequence ID" value="NZ_CP118101.1"/>
</dbReference>
<dbReference type="EMBL" id="CP118108">
    <property type="protein sequence ID" value="WDI01263.1"/>
    <property type="molecule type" value="Genomic_DNA"/>
</dbReference>
<keyword evidence="3" id="KW-0472">Membrane</keyword>
<evidence type="ECO:0000313" key="7">
    <source>
        <dbReference type="Proteomes" id="UP001220962"/>
    </source>
</evidence>
<protein>
    <submittedName>
        <fullName evidence="5">LCP family protein</fullName>
    </submittedName>
</protein>
<feature type="domain" description="Cell envelope-related transcriptional attenuator" evidence="4">
    <location>
        <begin position="106"/>
        <end position="270"/>
    </location>
</feature>
<evidence type="ECO:0000313" key="6">
    <source>
        <dbReference type="EMBL" id="WDI01263.1"/>
    </source>
</evidence>
<dbReference type="Gene3D" id="3.40.630.190">
    <property type="entry name" value="LCP protein"/>
    <property type="match status" value="1"/>
</dbReference>
<feature type="region of interest" description="Disordered" evidence="2">
    <location>
        <begin position="1"/>
        <end position="34"/>
    </location>
</feature>
<dbReference type="InterPro" id="IPR050922">
    <property type="entry name" value="LytR/CpsA/Psr_CW_biosynth"/>
</dbReference>
<comment type="similarity">
    <text evidence="1">Belongs to the LytR/CpsA/Psr (LCP) family.</text>
</comment>
<feature type="transmembrane region" description="Helical" evidence="3">
    <location>
        <begin position="42"/>
        <end position="65"/>
    </location>
</feature>
<keyword evidence="3" id="KW-0812">Transmembrane</keyword>
<keyword evidence="3" id="KW-1133">Transmembrane helix</keyword>
<evidence type="ECO:0000256" key="3">
    <source>
        <dbReference type="SAM" id="Phobius"/>
    </source>
</evidence>
<evidence type="ECO:0000259" key="4">
    <source>
        <dbReference type="Pfam" id="PF03816"/>
    </source>
</evidence>
<organism evidence="5 7">
    <name type="scientific">Paenibacillus urinalis</name>
    <dbReference type="NCBI Taxonomy" id="521520"/>
    <lineage>
        <taxon>Bacteria</taxon>
        <taxon>Bacillati</taxon>
        <taxon>Bacillota</taxon>
        <taxon>Bacilli</taxon>
        <taxon>Bacillales</taxon>
        <taxon>Paenibacillaceae</taxon>
        <taxon>Paenibacillus</taxon>
    </lineage>
</organism>
<proteinExistence type="inferred from homology"/>
<dbReference type="NCBIfam" id="TIGR00350">
    <property type="entry name" value="lytR_cpsA_psr"/>
    <property type="match status" value="1"/>
</dbReference>
<keyword evidence="8" id="KW-1185">Reference proteome</keyword>
<evidence type="ECO:0000256" key="2">
    <source>
        <dbReference type="SAM" id="MobiDB-lite"/>
    </source>
</evidence>
<evidence type="ECO:0000313" key="8">
    <source>
        <dbReference type="Proteomes" id="UP001221519"/>
    </source>
</evidence>
<gene>
    <name evidence="5" type="ORF">PUW23_18770</name>
    <name evidence="6" type="ORF">PUW25_18605</name>
</gene>
<dbReference type="AlphaFoldDB" id="A0AAX3MWV6"/>
<reference evidence="5 8" key="1">
    <citation type="submission" date="2023-02" db="EMBL/GenBank/DDBJ databases">
        <title>Pathogen: clinical or host-associated sample.</title>
        <authorList>
            <person name="Hergert J."/>
            <person name="Casey R."/>
            <person name="Wagner J."/>
            <person name="Young E.L."/>
            <person name="Oakeson K.F."/>
        </authorList>
    </citation>
    <scope>NUCLEOTIDE SEQUENCE</scope>
    <source>
        <strain evidence="6 8">2022CK-00829</strain>
        <strain evidence="5">2022CK-00830</strain>
    </source>
</reference>
<evidence type="ECO:0000256" key="1">
    <source>
        <dbReference type="ARBA" id="ARBA00006068"/>
    </source>
</evidence>
<sequence length="358" mass="39352">MSMGSNGLPPRNRGGKNNENNAAQTTPKQKVKVKKKSPVKTFMKLVLSLIVIGLIAGIGYLYMVFNDVIDTGNNDPVAAEDSAKVKPQTMLILGTDYREETGTHLSDVVMVASLHPETKSATIVSLPRDTLVQLEGYTERKLNEFYPRFRAAANESGISAEEEMRVMLGKYLDVDINYVTVLNFKAFEEIVDALGGVDVNVNQNMCYRDTADDTDINLTAGQQTLNGEDALGYVRYRKSNCDPKTPASDDFSRNQRQSEVLHSLMDQMKSLGGVTKIGKVVGAVDDNMTTTVESDQVKNFISTYWNLPKESVNFVPVTGTWNSPYVYINQGELDQAKQALAKELAGEHTSAAAEASEK</sequence>